<feature type="domain" description="Thioester reductase (TE)" evidence="1">
    <location>
        <begin position="21"/>
        <end position="251"/>
    </location>
</feature>
<accession>A0A2U8WS27</accession>
<dbReference type="PANTHER" id="PTHR43000">
    <property type="entry name" value="DTDP-D-GLUCOSE 4,6-DEHYDRATASE-RELATED"/>
    <property type="match status" value="1"/>
</dbReference>
<dbReference type="SUPFAM" id="SSF51735">
    <property type="entry name" value="NAD(P)-binding Rossmann-fold domains"/>
    <property type="match status" value="1"/>
</dbReference>
<evidence type="ECO:0000313" key="3">
    <source>
        <dbReference type="Proteomes" id="UP000245444"/>
    </source>
</evidence>
<dbReference type="Gene3D" id="3.40.50.720">
    <property type="entry name" value="NAD(P)-binding Rossmann-like Domain"/>
    <property type="match status" value="1"/>
</dbReference>
<evidence type="ECO:0000313" key="2">
    <source>
        <dbReference type="EMBL" id="AWN48853.1"/>
    </source>
</evidence>
<sequence length="405" mass="43535">MPHCHGIPPRLGEVRVARVLLTGATGFLGGAVLHQALSRRDGTEWVCLVRCASAEQGRQRIAARLSRFTDPFTAQRLARAVEVVPGDFTRADLDADPRLDSVTHVLHLAADTSWWGEERVSRTNHDGTLALARRARGMPDLVRFLHVSTAMICGAEAPALVEEAAYPAPEARHLVAYTVSKAAAETSLAGSFSDLPIVVARPSIVVGHSTLGASPSSSILWVIRAADRLRLVPCAPDSAVDIVPVDWVADSLLGLLRKPRLAHALYHVSAGEGARARWADLMRAFAEADPAGGPRDDFARFDLAADRALLRRRFSETFGLDGSLKQAMLRAVRAYYAFCSLDLTFSNARLLAEGLTPPPAFTDYLKVCLDNAPDIAEQFADDLEMFVAPPPSSAPGPALPLTASA</sequence>
<gene>
    <name evidence="2" type="ORF">DK419_22925</name>
</gene>
<name>A0A2U8WS27_9HYPH</name>
<dbReference type="Pfam" id="PF07993">
    <property type="entry name" value="NAD_binding_4"/>
    <property type="match status" value="1"/>
</dbReference>
<reference evidence="2 3" key="1">
    <citation type="submission" date="2018-05" db="EMBL/GenBank/DDBJ databases">
        <title>Complete Genome Sequence of Methylobacterium sp. 17Sr1-28.</title>
        <authorList>
            <person name="Srinivasan S."/>
        </authorList>
    </citation>
    <scope>NUCLEOTIDE SEQUENCE [LARGE SCALE GENOMIC DNA]</scope>
    <source>
        <strain evidence="2 3">17Sr1-28</strain>
    </source>
</reference>
<proteinExistence type="predicted"/>
<evidence type="ECO:0000259" key="1">
    <source>
        <dbReference type="Pfam" id="PF07993"/>
    </source>
</evidence>
<dbReference type="AlphaFoldDB" id="A0A2U8WS27"/>
<dbReference type="OrthoDB" id="5377001at2"/>
<dbReference type="EMBL" id="CP029553">
    <property type="protein sequence ID" value="AWN48853.1"/>
    <property type="molecule type" value="Genomic_DNA"/>
</dbReference>
<dbReference type="KEGG" id="mtea:DK419_22925"/>
<dbReference type="InterPro" id="IPR013120">
    <property type="entry name" value="FAR_NAD-bd"/>
</dbReference>
<dbReference type="Proteomes" id="UP000245444">
    <property type="component" value="Chromosome"/>
</dbReference>
<dbReference type="InterPro" id="IPR036291">
    <property type="entry name" value="NAD(P)-bd_dom_sf"/>
</dbReference>
<keyword evidence="3" id="KW-1185">Reference proteome</keyword>
<organism evidence="2 3">
    <name type="scientific">Methylobacterium terrae</name>
    <dbReference type="NCBI Taxonomy" id="2202827"/>
    <lineage>
        <taxon>Bacteria</taxon>
        <taxon>Pseudomonadati</taxon>
        <taxon>Pseudomonadota</taxon>
        <taxon>Alphaproteobacteria</taxon>
        <taxon>Hyphomicrobiales</taxon>
        <taxon>Methylobacteriaceae</taxon>
        <taxon>Methylobacterium</taxon>
    </lineage>
</organism>
<protein>
    <recommendedName>
        <fullName evidence="1">Thioester reductase (TE) domain-containing protein</fullName>
    </recommendedName>
</protein>